<organism evidence="2 3">
    <name type="scientific">Rhizobium meliloti</name>
    <name type="common">Ensifer meliloti</name>
    <name type="synonym">Sinorhizobium meliloti</name>
    <dbReference type="NCBI Taxonomy" id="382"/>
    <lineage>
        <taxon>Bacteria</taxon>
        <taxon>Pseudomonadati</taxon>
        <taxon>Pseudomonadota</taxon>
        <taxon>Alphaproteobacteria</taxon>
        <taxon>Hyphomicrobiales</taxon>
        <taxon>Rhizobiaceae</taxon>
        <taxon>Sinorhizobium/Ensifer group</taxon>
        <taxon>Sinorhizobium</taxon>
    </lineage>
</organism>
<gene>
    <name evidence="2" type="ORF">CEJ86_07555</name>
</gene>
<dbReference type="AlphaFoldDB" id="A0A2J0Z4W6"/>
<dbReference type="EMBL" id="NJGD01000003">
    <property type="protein sequence ID" value="PJR15569.1"/>
    <property type="molecule type" value="Genomic_DNA"/>
</dbReference>
<evidence type="ECO:0000256" key="1">
    <source>
        <dbReference type="SAM" id="SignalP"/>
    </source>
</evidence>
<keyword evidence="1" id="KW-0732">Signal</keyword>
<proteinExistence type="predicted"/>
<evidence type="ECO:0000313" key="3">
    <source>
        <dbReference type="Proteomes" id="UP000231987"/>
    </source>
</evidence>
<reference evidence="2 3" key="1">
    <citation type="submission" date="2017-06" db="EMBL/GenBank/DDBJ databases">
        <title>Ensifer strains isolated from leguminous trees and herbs display diverse denitrification phenotypes with some acting as strong N2O sinks.</title>
        <authorList>
            <person name="Woliy K."/>
            <person name="Mania D."/>
            <person name="Bakken L.R."/>
            <person name="Frostegard A."/>
        </authorList>
    </citation>
    <scope>NUCLEOTIDE SEQUENCE [LARGE SCALE GENOMIC DNA]</scope>
    <source>
        <strain evidence="2 3">AC50a</strain>
    </source>
</reference>
<comment type="caution">
    <text evidence="2">The sequence shown here is derived from an EMBL/GenBank/DDBJ whole genome shotgun (WGS) entry which is preliminary data.</text>
</comment>
<protein>
    <recommendedName>
        <fullName evidence="4">DUF4142 domain-containing protein</fullName>
    </recommendedName>
</protein>
<feature type="signal peptide" evidence="1">
    <location>
        <begin position="1"/>
        <end position="33"/>
    </location>
</feature>
<name>A0A2J0Z4W6_RHIML</name>
<evidence type="ECO:0008006" key="4">
    <source>
        <dbReference type="Google" id="ProtNLM"/>
    </source>
</evidence>
<dbReference type="Proteomes" id="UP000231987">
    <property type="component" value="Unassembled WGS sequence"/>
</dbReference>
<accession>A0A2J0Z4W6</accession>
<evidence type="ECO:0000313" key="2">
    <source>
        <dbReference type="EMBL" id="PJR15569.1"/>
    </source>
</evidence>
<feature type="chain" id="PRO_5014369835" description="DUF4142 domain-containing protein" evidence="1">
    <location>
        <begin position="34"/>
        <end position="213"/>
    </location>
</feature>
<dbReference type="RefSeq" id="WP_100670794.1">
    <property type="nucleotide sequence ID" value="NZ_NJGD01000003.1"/>
</dbReference>
<sequence length="213" mass="24115">MRVACHALRRMRGLPLNLAIGLALCLTQAPGIAAAMDFSDPDWPCIQRKVENLSASLMWPAPVTRTPLSPEAHDLVEALSLRRVSLEEADAHVRAFVERNKQVDGQLLGNIFYGVFDNIAATRQRLITGIARYSRSQIALSSRIEGARVEMAKLSREKSPDFDRIDKLEEQIDWDERIYRDRSQALTYVCETPVLLEKRAYAIAQMLLKHMPD</sequence>